<dbReference type="InterPro" id="IPR029787">
    <property type="entry name" value="Nucleotide_cyclase"/>
</dbReference>
<dbReference type="RefSeq" id="WP_284099642.1">
    <property type="nucleotide sequence ID" value="NZ_JARRAF010000004.1"/>
</dbReference>
<feature type="domain" description="GGDEF" evidence="4">
    <location>
        <begin position="288"/>
        <end position="420"/>
    </location>
</feature>
<reference evidence="5" key="1">
    <citation type="submission" date="2023-03" db="EMBL/GenBank/DDBJ databases">
        <title>Chitinimonas shenzhenensis gen. nov., sp. nov., a novel member of family Burkholderiaceae isolated from activated sludge collected in Shen Zhen, China.</title>
        <authorList>
            <person name="Wang X."/>
        </authorList>
    </citation>
    <scope>NUCLEOTIDE SEQUENCE</scope>
    <source>
        <strain evidence="5">DQS-5</strain>
    </source>
</reference>
<feature type="transmembrane region" description="Helical" evidence="3">
    <location>
        <begin position="133"/>
        <end position="152"/>
    </location>
</feature>
<organism evidence="5 6">
    <name type="scientific">Parachitinimonas caeni</name>
    <dbReference type="NCBI Taxonomy" id="3031301"/>
    <lineage>
        <taxon>Bacteria</taxon>
        <taxon>Pseudomonadati</taxon>
        <taxon>Pseudomonadota</taxon>
        <taxon>Betaproteobacteria</taxon>
        <taxon>Neisseriales</taxon>
        <taxon>Chitinibacteraceae</taxon>
        <taxon>Parachitinimonas</taxon>
    </lineage>
</organism>
<dbReference type="Proteomes" id="UP001172778">
    <property type="component" value="Unassembled WGS sequence"/>
</dbReference>
<dbReference type="CDD" id="cd01949">
    <property type="entry name" value="GGDEF"/>
    <property type="match status" value="1"/>
</dbReference>
<dbReference type="Pfam" id="PF00990">
    <property type="entry name" value="GGDEF"/>
    <property type="match status" value="1"/>
</dbReference>
<dbReference type="InterPro" id="IPR050469">
    <property type="entry name" value="Diguanylate_Cyclase"/>
</dbReference>
<comment type="caution">
    <text evidence="5">The sequence shown here is derived from an EMBL/GenBank/DDBJ whole genome shotgun (WGS) entry which is preliminary data.</text>
</comment>
<keyword evidence="5" id="KW-0548">Nucleotidyltransferase</keyword>
<evidence type="ECO:0000256" key="1">
    <source>
        <dbReference type="ARBA" id="ARBA00012528"/>
    </source>
</evidence>
<keyword evidence="6" id="KW-1185">Reference proteome</keyword>
<dbReference type="EC" id="2.7.7.65" evidence="1"/>
<keyword evidence="3" id="KW-0472">Membrane</keyword>
<feature type="transmembrane region" description="Helical" evidence="3">
    <location>
        <begin position="189"/>
        <end position="207"/>
    </location>
</feature>
<evidence type="ECO:0000256" key="3">
    <source>
        <dbReference type="SAM" id="Phobius"/>
    </source>
</evidence>
<dbReference type="SMART" id="SM00267">
    <property type="entry name" value="GGDEF"/>
    <property type="match status" value="1"/>
</dbReference>
<dbReference type="PROSITE" id="PS50887">
    <property type="entry name" value="GGDEF"/>
    <property type="match status" value="1"/>
</dbReference>
<dbReference type="PANTHER" id="PTHR45138:SF9">
    <property type="entry name" value="DIGUANYLATE CYCLASE DGCM-RELATED"/>
    <property type="match status" value="1"/>
</dbReference>
<evidence type="ECO:0000313" key="5">
    <source>
        <dbReference type="EMBL" id="MDK2123352.1"/>
    </source>
</evidence>
<name>A0ABT7DTI0_9NEIS</name>
<feature type="transmembrane region" description="Helical" evidence="3">
    <location>
        <begin position="46"/>
        <end position="66"/>
    </location>
</feature>
<dbReference type="InterPro" id="IPR043128">
    <property type="entry name" value="Rev_trsase/Diguanyl_cyclase"/>
</dbReference>
<keyword evidence="3" id="KW-0812">Transmembrane</keyword>
<sequence>MPDYDSWSGELFDSLAFEVNPGWISPRRRGVGGAEESLMELDVRTLYVALMVATLWSAIMVGAANLGNQAAPGVWRWVLAYLMLTASWGLVALRGHAPNWLTVLTPNLLIFSACALIHSAIVVVLGSYRRLQLTWSITLAGSLAFTLCFPFVEFWALICINSFTVGCILLNVSTVLLQGAKRSAAPARCTLGLWLGMGGVMMMVRLVNGVLNRPIDLMPNGWPQVLILLIALTIVLGSVFGFALMSREEMLLELNRRATFDALTCAYNRHAFDPVGQAALARLAREGGAVSVLMLDLDHFKQINDSYGHATGDVVLQTVTTRFQDHLRAGDVLARYGGEEFCVLLPATPLHDALDVAERLRLAIAGQPVMAEQRQLIVTVSIGVASTATNGVFSDLIARADSGLYAAKAAGRNCVHVETTFS</sequence>
<dbReference type="PANTHER" id="PTHR45138">
    <property type="entry name" value="REGULATORY COMPONENTS OF SENSORY TRANSDUCTION SYSTEM"/>
    <property type="match status" value="1"/>
</dbReference>
<proteinExistence type="predicted"/>
<feature type="transmembrane region" description="Helical" evidence="3">
    <location>
        <begin position="158"/>
        <end position="177"/>
    </location>
</feature>
<gene>
    <name evidence="5" type="ORF">PZA18_04720</name>
</gene>
<dbReference type="SUPFAM" id="SSF55073">
    <property type="entry name" value="Nucleotide cyclase"/>
    <property type="match status" value="1"/>
</dbReference>
<dbReference type="EMBL" id="JARRAF010000004">
    <property type="protein sequence ID" value="MDK2123352.1"/>
    <property type="molecule type" value="Genomic_DNA"/>
</dbReference>
<comment type="catalytic activity">
    <reaction evidence="2">
        <text>2 GTP = 3',3'-c-di-GMP + 2 diphosphate</text>
        <dbReference type="Rhea" id="RHEA:24898"/>
        <dbReference type="ChEBI" id="CHEBI:33019"/>
        <dbReference type="ChEBI" id="CHEBI:37565"/>
        <dbReference type="ChEBI" id="CHEBI:58805"/>
        <dbReference type="EC" id="2.7.7.65"/>
    </reaction>
</comment>
<keyword evidence="3" id="KW-1133">Transmembrane helix</keyword>
<evidence type="ECO:0000259" key="4">
    <source>
        <dbReference type="PROSITE" id="PS50887"/>
    </source>
</evidence>
<accession>A0ABT7DTI0</accession>
<dbReference type="GO" id="GO:0052621">
    <property type="term" value="F:diguanylate cyclase activity"/>
    <property type="evidence" value="ECO:0007669"/>
    <property type="project" value="UniProtKB-EC"/>
</dbReference>
<feature type="transmembrane region" description="Helical" evidence="3">
    <location>
        <begin position="78"/>
        <end position="96"/>
    </location>
</feature>
<dbReference type="InterPro" id="IPR000160">
    <property type="entry name" value="GGDEF_dom"/>
</dbReference>
<feature type="transmembrane region" description="Helical" evidence="3">
    <location>
        <begin position="227"/>
        <end position="246"/>
    </location>
</feature>
<dbReference type="NCBIfam" id="TIGR00254">
    <property type="entry name" value="GGDEF"/>
    <property type="match status" value="1"/>
</dbReference>
<feature type="transmembrane region" description="Helical" evidence="3">
    <location>
        <begin position="108"/>
        <end position="126"/>
    </location>
</feature>
<protein>
    <recommendedName>
        <fullName evidence="1">diguanylate cyclase</fullName>
        <ecNumber evidence="1">2.7.7.65</ecNumber>
    </recommendedName>
</protein>
<dbReference type="Gene3D" id="3.30.70.270">
    <property type="match status" value="1"/>
</dbReference>
<keyword evidence="5" id="KW-0808">Transferase</keyword>
<evidence type="ECO:0000256" key="2">
    <source>
        <dbReference type="ARBA" id="ARBA00034247"/>
    </source>
</evidence>
<evidence type="ECO:0000313" key="6">
    <source>
        <dbReference type="Proteomes" id="UP001172778"/>
    </source>
</evidence>